<feature type="region of interest" description="Disordered" evidence="1">
    <location>
        <begin position="413"/>
        <end position="591"/>
    </location>
</feature>
<feature type="compositionally biased region" description="Low complexity" evidence="1">
    <location>
        <begin position="548"/>
        <end position="559"/>
    </location>
</feature>
<dbReference type="PANTHER" id="PTHR45725">
    <property type="entry name" value="FORMIN HOMOLOGY 2 FAMILY MEMBER"/>
    <property type="match status" value="1"/>
</dbReference>
<feature type="compositionally biased region" description="Polar residues" evidence="1">
    <location>
        <begin position="536"/>
        <end position="547"/>
    </location>
</feature>
<feature type="compositionally biased region" description="Low complexity" evidence="1">
    <location>
        <begin position="37"/>
        <end position="51"/>
    </location>
</feature>
<feature type="compositionally biased region" description="Basic and acidic residues" evidence="1">
    <location>
        <begin position="516"/>
        <end position="526"/>
    </location>
</feature>
<dbReference type="AlphaFoldDB" id="A0A0G4G574"/>
<feature type="region of interest" description="Disordered" evidence="1">
    <location>
        <begin position="32"/>
        <end position="51"/>
    </location>
</feature>
<reference evidence="2" key="1">
    <citation type="submission" date="2014-11" db="EMBL/GenBank/DDBJ databases">
        <authorList>
            <person name="Otto D Thomas"/>
            <person name="Naeem Raeece"/>
        </authorList>
    </citation>
    <scope>NUCLEOTIDE SEQUENCE</scope>
</reference>
<feature type="compositionally biased region" description="Gly residues" evidence="1">
    <location>
        <begin position="735"/>
        <end position="755"/>
    </location>
</feature>
<feature type="compositionally biased region" description="Polar residues" evidence="1">
    <location>
        <begin position="683"/>
        <end position="706"/>
    </location>
</feature>
<dbReference type="InterPro" id="IPR051425">
    <property type="entry name" value="Formin_Homology"/>
</dbReference>
<proteinExistence type="predicted"/>
<dbReference type="VEuPathDB" id="CryptoDB:Cvel_4201"/>
<name>A0A0G4G574_9ALVE</name>
<feature type="region of interest" description="Disordered" evidence="1">
    <location>
        <begin position="340"/>
        <end position="364"/>
    </location>
</feature>
<dbReference type="EMBL" id="CDMZ01000904">
    <property type="protein sequence ID" value="CEM23704.1"/>
    <property type="molecule type" value="Genomic_DNA"/>
</dbReference>
<feature type="region of interest" description="Disordered" evidence="1">
    <location>
        <begin position="683"/>
        <end position="809"/>
    </location>
</feature>
<sequence>MVYADPRITKIWDVNARPSGLWSPPCGPLSFGSTPTASSSSSSASSSSSSASASSSAAAAAASSSSAEGGVSAASAPSSSPEAGIIPNRLRPAFFLVNGLYLYETIERHFRLGLNFNLLTRGIFRHVTEKLGLFPVCIAYVDMNRFEENSYFYNGDAYHFMEFVGPQIDLHDKLRAVYNLAEWNAGQFAFVDEKLMKAKRVRMHGKAQQTTEDCGVHPALAGWLYRFLFYRELPEVKDLVLFSDSMGMKRPIEALCEGTLRGLKGRKLNVTAACFENTWNVTAKDEWAGFDPRLRIHVLDECLRPMEYAVMECEVQAGLREESEVYPLREWFDVSKDWGEDAEDEGGAGGDGGEGNGGVKPKKRDWREDVELVGKYVPRSSGQGPLCSEFYFVWKSRDTALAAMPEIREREAKIVRKGGKGRKPKPKKKVPKGGGRKPVVADPIDISSSDDEGRGGAATSQQPAAAAAAVALPKASGGAVLRRQRRDQFNATNLYPNPPSFLSADPPPSPSKRGTKQKEKGADRETKKKQKKSAQPAETQGSSNPVWAQSKSSAAASGANRQPVAASNQSRLWSAYNNPQQSPPTASGQTTQLMQLSSQQAGLLSLQGQAALYGGYQIGGGAFASSLMGAQPPLLALQPQPLYPIPQQQQQQNMYSFAASQMGLGGGGGVPPQAMHNLQQTTRGYPQYPTHTQMQPQPTSALSLSPTRPHPSHPVGRPRPPASLSHAQQQQQPGAGFGPVGGGGGGGTAGTGGGVPQPRVLPSPPAPALGAASRPPPAAAATGGAGAALPPGSAAATGAAAEEPEPETQ</sequence>
<feature type="compositionally biased region" description="Low complexity" evidence="1">
    <location>
        <begin position="457"/>
        <end position="479"/>
    </location>
</feature>
<dbReference type="PANTHER" id="PTHR45725:SF18">
    <property type="entry name" value="ORC1-LIKE AAA ATPASE DOMAIN-CONTAINING PROTEIN"/>
    <property type="match status" value="1"/>
</dbReference>
<feature type="compositionally biased region" description="Low complexity" evidence="1">
    <location>
        <begin position="768"/>
        <end position="801"/>
    </location>
</feature>
<organism evidence="2">
    <name type="scientific">Chromera velia CCMP2878</name>
    <dbReference type="NCBI Taxonomy" id="1169474"/>
    <lineage>
        <taxon>Eukaryota</taxon>
        <taxon>Sar</taxon>
        <taxon>Alveolata</taxon>
        <taxon>Colpodellida</taxon>
        <taxon>Chromeraceae</taxon>
        <taxon>Chromera</taxon>
    </lineage>
</organism>
<feature type="compositionally biased region" description="Gly residues" evidence="1">
    <location>
        <begin position="347"/>
        <end position="358"/>
    </location>
</feature>
<feature type="compositionally biased region" description="Polar residues" evidence="1">
    <location>
        <begin position="565"/>
        <end position="588"/>
    </location>
</feature>
<evidence type="ECO:0000256" key="1">
    <source>
        <dbReference type="SAM" id="MobiDB-lite"/>
    </source>
</evidence>
<feature type="compositionally biased region" description="Basic residues" evidence="1">
    <location>
        <begin position="415"/>
        <end position="435"/>
    </location>
</feature>
<accession>A0A0G4G574</accession>
<protein>
    <submittedName>
        <fullName evidence="2">Uncharacterized protein</fullName>
    </submittedName>
</protein>
<evidence type="ECO:0000313" key="2">
    <source>
        <dbReference type="EMBL" id="CEM23704.1"/>
    </source>
</evidence>
<gene>
    <name evidence="2" type="ORF">Cvel_4201</name>
</gene>